<accession>A0A0M9VL02</accession>
<dbReference type="PATRIC" id="fig|84292.3.peg.1878"/>
<gene>
    <name evidence="1" type="ORF">XI38_09200</name>
</gene>
<keyword evidence="2" id="KW-1185">Reference proteome</keyword>
<evidence type="ECO:0000313" key="1">
    <source>
        <dbReference type="EMBL" id="KOS10635.1"/>
    </source>
</evidence>
<reference evidence="1" key="1">
    <citation type="submission" date="2015-04" db="EMBL/GenBank/DDBJ databases">
        <title>Complete genome sequence of Microbacterium chocolatum SIT 101, a bacterium enantioselectively hydrolyzing mesomeric diesters.</title>
        <authorList>
            <person name="Li X."/>
            <person name="Xu Y."/>
        </authorList>
    </citation>
    <scope>NUCLEOTIDE SEQUENCE [LARGE SCALE GENOMIC DNA]</scope>
    <source>
        <strain evidence="1">SIT 101</strain>
    </source>
</reference>
<dbReference type="Proteomes" id="UP000037737">
    <property type="component" value="Unassembled WGS sequence"/>
</dbReference>
<comment type="caution">
    <text evidence="1">The sequence shown here is derived from an EMBL/GenBank/DDBJ whole genome shotgun (WGS) entry which is preliminary data.</text>
</comment>
<dbReference type="EMBL" id="LAVO01000009">
    <property type="protein sequence ID" value="KOS10635.1"/>
    <property type="molecule type" value="Genomic_DNA"/>
</dbReference>
<name>A0A0M9VL02_9MICO</name>
<evidence type="ECO:0000313" key="2">
    <source>
        <dbReference type="Proteomes" id="UP000037737"/>
    </source>
</evidence>
<proteinExistence type="predicted"/>
<dbReference type="AlphaFoldDB" id="A0A0M9VL02"/>
<organism evidence="1 2">
    <name type="scientific">Microbacterium aurantiacum</name>
    <dbReference type="NCBI Taxonomy" id="162393"/>
    <lineage>
        <taxon>Bacteria</taxon>
        <taxon>Bacillati</taxon>
        <taxon>Actinomycetota</taxon>
        <taxon>Actinomycetes</taxon>
        <taxon>Micrococcales</taxon>
        <taxon>Microbacteriaceae</taxon>
        <taxon>Microbacterium</taxon>
    </lineage>
</organism>
<protein>
    <submittedName>
        <fullName evidence="1">Uncharacterized protein</fullName>
    </submittedName>
</protein>
<sequence length="117" mass="11946">MDTTAPASPSRAPEPAAPGTAVATVVVSDAVTKVDALQTLSVLTDARIVGERTASPRVPLADGAWAEIEIPKFGEAPPLAIDVHAADEAVARAQARAVIALLRDGAGWTVHGMFPDA</sequence>